<protein>
    <submittedName>
        <fullName evidence="1">Uncharacterized protein</fullName>
    </submittedName>
</protein>
<gene>
    <name evidence="1" type="ORF">M513_04248</name>
</gene>
<keyword evidence="2" id="KW-1185">Reference proteome</keyword>
<accession>A0A085MC68</accession>
<evidence type="ECO:0000313" key="1">
    <source>
        <dbReference type="EMBL" id="KFD54814.1"/>
    </source>
</evidence>
<organism evidence="1 2">
    <name type="scientific">Trichuris suis</name>
    <name type="common">pig whipworm</name>
    <dbReference type="NCBI Taxonomy" id="68888"/>
    <lineage>
        <taxon>Eukaryota</taxon>
        <taxon>Metazoa</taxon>
        <taxon>Ecdysozoa</taxon>
        <taxon>Nematoda</taxon>
        <taxon>Enoplea</taxon>
        <taxon>Dorylaimia</taxon>
        <taxon>Trichinellida</taxon>
        <taxon>Trichuridae</taxon>
        <taxon>Trichuris</taxon>
    </lineage>
</organism>
<name>A0A085MC68_9BILA</name>
<reference evidence="1 2" key="1">
    <citation type="journal article" date="2014" name="Nat. Genet.">
        <title>Genome and transcriptome of the porcine whipworm Trichuris suis.</title>
        <authorList>
            <person name="Jex A.R."/>
            <person name="Nejsum P."/>
            <person name="Schwarz E.M."/>
            <person name="Hu L."/>
            <person name="Young N.D."/>
            <person name="Hall R.S."/>
            <person name="Korhonen P.K."/>
            <person name="Liao S."/>
            <person name="Thamsborg S."/>
            <person name="Xia J."/>
            <person name="Xu P."/>
            <person name="Wang S."/>
            <person name="Scheerlinck J.P."/>
            <person name="Hofmann A."/>
            <person name="Sternberg P.W."/>
            <person name="Wang J."/>
            <person name="Gasser R.B."/>
        </authorList>
    </citation>
    <scope>NUCLEOTIDE SEQUENCE [LARGE SCALE GENOMIC DNA]</scope>
    <source>
        <strain evidence="1">DCEP-RM93M</strain>
    </source>
</reference>
<dbReference type="AlphaFoldDB" id="A0A085MC68"/>
<dbReference type="Proteomes" id="UP000030764">
    <property type="component" value="Unassembled WGS sequence"/>
</dbReference>
<evidence type="ECO:0000313" key="2">
    <source>
        <dbReference type="Proteomes" id="UP000030764"/>
    </source>
</evidence>
<sequence length="83" mass="9188">MDLTNSPVCLPCWTHSTPASLPKRTLIDQTISESSQLIALPHKYTLSELDKSDQEGLLSMSDYERLSSIAQRVQAIAFGCAYD</sequence>
<proteinExistence type="predicted"/>
<dbReference type="EMBL" id="KL363204">
    <property type="protein sequence ID" value="KFD54814.1"/>
    <property type="molecule type" value="Genomic_DNA"/>
</dbReference>